<evidence type="ECO:0000313" key="13">
    <source>
        <dbReference type="Proteomes" id="UP000559256"/>
    </source>
</evidence>
<keyword evidence="8" id="KW-0804">Transcription</keyword>
<evidence type="ECO:0000256" key="5">
    <source>
        <dbReference type="ARBA" id="ARBA00022801"/>
    </source>
</evidence>
<comment type="similarity">
    <text evidence="2">Belongs to the histone deacetylase family. HD type 1 subfamily.</text>
</comment>
<evidence type="ECO:0000256" key="10">
    <source>
        <dbReference type="SAM" id="MobiDB-lite"/>
    </source>
</evidence>
<dbReference type="Pfam" id="PF00850">
    <property type="entry name" value="Hist_deacetyl"/>
    <property type="match status" value="2"/>
</dbReference>
<dbReference type="PANTHER" id="PTHR10625:SF14">
    <property type="entry name" value="HISTONE DEACETYLASE 8"/>
    <property type="match status" value="1"/>
</dbReference>
<evidence type="ECO:0000259" key="11">
    <source>
        <dbReference type="Pfam" id="PF00850"/>
    </source>
</evidence>
<dbReference type="InterPro" id="IPR023801">
    <property type="entry name" value="His_deacetylse_dom"/>
</dbReference>
<dbReference type="InterPro" id="IPR023696">
    <property type="entry name" value="Ureohydrolase_dom_sf"/>
</dbReference>
<gene>
    <name evidence="12" type="ORF">D9758_011417</name>
</gene>
<keyword evidence="6" id="KW-0156">Chromatin regulator</keyword>
<dbReference type="EMBL" id="JAACJM010000107">
    <property type="protein sequence ID" value="KAF5345921.1"/>
    <property type="molecule type" value="Genomic_DNA"/>
</dbReference>
<evidence type="ECO:0000256" key="3">
    <source>
        <dbReference type="ARBA" id="ARBA00012111"/>
    </source>
</evidence>
<dbReference type="PANTHER" id="PTHR10625">
    <property type="entry name" value="HISTONE DEACETYLASE HDAC1-RELATED"/>
    <property type="match status" value="1"/>
</dbReference>
<dbReference type="Proteomes" id="UP000559256">
    <property type="component" value="Unassembled WGS sequence"/>
</dbReference>
<dbReference type="GO" id="GO:0005634">
    <property type="term" value="C:nucleus"/>
    <property type="evidence" value="ECO:0007669"/>
    <property type="project" value="UniProtKB-SubCell"/>
</dbReference>
<feature type="domain" description="Histone deacetylase" evidence="11">
    <location>
        <begin position="327"/>
        <end position="503"/>
    </location>
</feature>
<name>A0A8H5CQ13_9AGAR</name>
<keyword evidence="13" id="KW-1185">Reference proteome</keyword>
<organism evidence="12 13">
    <name type="scientific">Tetrapyrgos nigripes</name>
    <dbReference type="NCBI Taxonomy" id="182062"/>
    <lineage>
        <taxon>Eukaryota</taxon>
        <taxon>Fungi</taxon>
        <taxon>Dikarya</taxon>
        <taxon>Basidiomycota</taxon>
        <taxon>Agaricomycotina</taxon>
        <taxon>Agaricomycetes</taxon>
        <taxon>Agaricomycetidae</taxon>
        <taxon>Agaricales</taxon>
        <taxon>Marasmiineae</taxon>
        <taxon>Marasmiaceae</taxon>
        <taxon>Tetrapyrgos</taxon>
    </lineage>
</organism>
<dbReference type="OrthoDB" id="73273at2759"/>
<dbReference type="EC" id="3.5.1.98" evidence="3"/>
<comment type="subcellular location">
    <subcellularLocation>
        <location evidence="1">Nucleus</location>
    </subcellularLocation>
</comment>
<evidence type="ECO:0000256" key="4">
    <source>
        <dbReference type="ARBA" id="ARBA00022491"/>
    </source>
</evidence>
<keyword evidence="9" id="KW-0539">Nucleus</keyword>
<feature type="domain" description="Histone deacetylase" evidence="11">
    <location>
        <begin position="34"/>
        <end position="176"/>
    </location>
</feature>
<evidence type="ECO:0000256" key="9">
    <source>
        <dbReference type="ARBA" id="ARBA00023242"/>
    </source>
</evidence>
<keyword evidence="7" id="KW-0805">Transcription regulation</keyword>
<feature type="region of interest" description="Disordered" evidence="10">
    <location>
        <begin position="387"/>
        <end position="440"/>
    </location>
</feature>
<dbReference type="AlphaFoldDB" id="A0A8H5CQ13"/>
<sequence length="659" mass="70334">MTTSANSPSSFVAYVVSQNLVKYSSRLPSNIGRSVLVHSLVNSLGLFSSASAERRLQVVNPRRASYRDLAVYHSREYLDFVLNPKHPGTPADYGDDDLREAREAFGLEDDCPIFEGMSDYIQLVAGATMTAANALKLGKVETAICWDGGRHHAQKSRASGFCYVADCVLAILLLKRSLPLSNSSSVAASVISPSSTSAVSMDTVPIPPSQTVSDSASQPLDTTTPIITPQPQFPSTAGDMGPAALPVDDAEEEDIPHTHSDMELSDLTSNPVENANTNIPPITSGSEPTEDVNGNIVVDGLGSGLGNGSTTANGSQTTTPVGAPRKPRIMYLDLDIHFGDGVAQAFYSPHSSGTSNSNSNRQVLTLSIHHTSPGFFPESPLLSSLPPLRSASDTSFSTSEPEQLHSSATTRFESPVPTLSSASHTLPTSSTISSPAYPTSTTSSFPSSFDPYTLSIPLLPGASCKTYASIWPIVERIRAGFDPDCIVVQCGVDGLSGDPKVRLGNWSLGGSSKTIFQEDDEAEDEDAVKAEKHRHELELELELEEGSLGWCISRIVNHWPGKKLFLGGGGYNHPNAARAWAFLTSVITGSPLPLSTPIPQCHANKPSETFQYFPSFAPSFTLDVPPGNMYDLNTGEYFDRVKRAFEGVYEVLEGGQASG</sequence>
<evidence type="ECO:0000256" key="8">
    <source>
        <dbReference type="ARBA" id="ARBA00023163"/>
    </source>
</evidence>
<keyword evidence="4" id="KW-0678">Repressor</keyword>
<evidence type="ECO:0000256" key="7">
    <source>
        <dbReference type="ARBA" id="ARBA00023015"/>
    </source>
</evidence>
<proteinExistence type="inferred from homology"/>
<accession>A0A8H5CQ13</accession>
<dbReference type="GO" id="GO:0141221">
    <property type="term" value="F:histone deacetylase activity, hydrolytic mechanism"/>
    <property type="evidence" value="ECO:0007669"/>
    <property type="project" value="UniProtKB-EC"/>
</dbReference>
<feature type="compositionally biased region" description="Low complexity" evidence="10">
    <location>
        <begin position="427"/>
        <end position="440"/>
    </location>
</feature>
<feature type="compositionally biased region" description="Low complexity" evidence="10">
    <location>
        <begin position="218"/>
        <end position="236"/>
    </location>
</feature>
<keyword evidence="5" id="KW-0378">Hydrolase</keyword>
<dbReference type="SUPFAM" id="SSF52768">
    <property type="entry name" value="Arginase/deacetylase"/>
    <property type="match status" value="4"/>
</dbReference>
<protein>
    <recommendedName>
        <fullName evidence="3">histone deacetylase</fullName>
        <ecNumber evidence="3">3.5.1.98</ecNumber>
    </recommendedName>
</protein>
<dbReference type="GO" id="GO:0031507">
    <property type="term" value="P:heterochromatin formation"/>
    <property type="evidence" value="ECO:0007669"/>
    <property type="project" value="TreeGrafter"/>
</dbReference>
<feature type="region of interest" description="Disordered" evidence="10">
    <location>
        <begin position="207"/>
        <end position="243"/>
    </location>
</feature>
<comment type="caution">
    <text evidence="12">The sequence shown here is derived from an EMBL/GenBank/DDBJ whole genome shotgun (WGS) entry which is preliminary data.</text>
</comment>
<evidence type="ECO:0000256" key="1">
    <source>
        <dbReference type="ARBA" id="ARBA00004123"/>
    </source>
</evidence>
<dbReference type="Gene3D" id="3.40.800.20">
    <property type="entry name" value="Histone deacetylase domain"/>
    <property type="match status" value="1"/>
</dbReference>
<evidence type="ECO:0000256" key="2">
    <source>
        <dbReference type="ARBA" id="ARBA00006457"/>
    </source>
</evidence>
<reference evidence="12 13" key="1">
    <citation type="journal article" date="2020" name="ISME J.">
        <title>Uncovering the hidden diversity of litter-decomposition mechanisms in mushroom-forming fungi.</title>
        <authorList>
            <person name="Floudas D."/>
            <person name="Bentzer J."/>
            <person name="Ahren D."/>
            <person name="Johansson T."/>
            <person name="Persson P."/>
            <person name="Tunlid A."/>
        </authorList>
    </citation>
    <scope>NUCLEOTIDE SEQUENCE [LARGE SCALE GENOMIC DNA]</scope>
    <source>
        <strain evidence="12 13">CBS 291.85</strain>
    </source>
</reference>
<evidence type="ECO:0000313" key="12">
    <source>
        <dbReference type="EMBL" id="KAF5345921.1"/>
    </source>
</evidence>
<dbReference type="InterPro" id="IPR037138">
    <property type="entry name" value="His_deacetylse_dom_sf"/>
</dbReference>
<feature type="compositionally biased region" description="Polar residues" evidence="10">
    <location>
        <begin position="391"/>
        <end position="426"/>
    </location>
</feature>
<evidence type="ECO:0000256" key="6">
    <source>
        <dbReference type="ARBA" id="ARBA00022853"/>
    </source>
</evidence>